<dbReference type="SUPFAM" id="SSF75005">
    <property type="entry name" value="Arabinanase/levansucrase/invertase"/>
    <property type="match status" value="1"/>
</dbReference>
<comment type="similarity">
    <text evidence="1 8">Belongs to the glycosyl hydrolase 43 family.</text>
</comment>
<feature type="compositionally biased region" description="Low complexity" evidence="9">
    <location>
        <begin position="1"/>
        <end position="30"/>
    </location>
</feature>
<feature type="active site" description="Proton acceptor" evidence="6">
    <location>
        <position position="61"/>
    </location>
</feature>
<protein>
    <submittedName>
        <fullName evidence="10">Glycosyl hydrolases family 43</fullName>
    </submittedName>
</protein>
<dbReference type="RefSeq" id="WP_091125201.1">
    <property type="nucleotide sequence ID" value="NZ_FOLB01000011.1"/>
</dbReference>
<dbReference type="Gene3D" id="2.115.10.20">
    <property type="entry name" value="Glycosyl hydrolase domain, family 43"/>
    <property type="match status" value="1"/>
</dbReference>
<evidence type="ECO:0000256" key="4">
    <source>
        <dbReference type="ARBA" id="ARBA00023277"/>
    </source>
</evidence>
<dbReference type="EMBL" id="FOLB01000011">
    <property type="protein sequence ID" value="SFC78429.1"/>
    <property type="molecule type" value="Genomic_DNA"/>
</dbReference>
<dbReference type="CDD" id="cd08999">
    <property type="entry name" value="GH43_ABN-like"/>
    <property type="match status" value="1"/>
</dbReference>
<evidence type="ECO:0000256" key="9">
    <source>
        <dbReference type="SAM" id="MobiDB-lite"/>
    </source>
</evidence>
<dbReference type="STRING" id="574651.SAMN04487968_11184"/>
<dbReference type="InterPro" id="IPR023296">
    <property type="entry name" value="Glyco_hydro_beta-prop_sf"/>
</dbReference>
<keyword evidence="11" id="KW-1185">Reference proteome</keyword>
<keyword evidence="4" id="KW-0119">Carbohydrate metabolism</keyword>
<gene>
    <name evidence="10" type="ORF">SAMN04487968_11184</name>
</gene>
<sequence length="355" mass="36484">MSAAPAAGPRTTAPTAPAAPQQPAARAATPVFPAQDPRPVSVDGSSTTWRVGSTYRGVFADPDVAFAGGRWYAYATNTSGLLLPTLSSTDLSHWSPIHSSGGAKYDALAAPGAWTTSKSGGAGLWAPSVAPMGGGWTLAYAAQQSTLRGERHNCIGLARAASPTGPFRALAAPLECAPASPQGAIDPDLYVDKLGRNWMLWKFSGVPSGQPSTIYVRQLSADGTGWAPGSQAVPLVANDYGDGFEGDTIENPSMTTFRGVTYLFYSVNSYRSAAYATGYAVCGGPTGPCQKVGPLLTTARSGTLGPGGASAFVVGGSLHLAYHAWDPGRVGSLRRLHVASLMQLDDATLTVAHAG</sequence>
<reference evidence="10 11" key="1">
    <citation type="submission" date="2016-10" db="EMBL/GenBank/DDBJ databases">
        <authorList>
            <person name="de Groot N.N."/>
        </authorList>
    </citation>
    <scope>NUCLEOTIDE SEQUENCE [LARGE SCALE GENOMIC DNA]</scope>
    <source>
        <strain evidence="10 11">CGMCC 1.7056</strain>
    </source>
</reference>
<feature type="region of interest" description="Disordered" evidence="9">
    <location>
        <begin position="1"/>
        <end position="46"/>
    </location>
</feature>
<proteinExistence type="inferred from homology"/>
<evidence type="ECO:0000313" key="10">
    <source>
        <dbReference type="EMBL" id="SFC78429.1"/>
    </source>
</evidence>
<accession>A0A1I1LZ83</accession>
<evidence type="ECO:0000256" key="2">
    <source>
        <dbReference type="ARBA" id="ARBA00022651"/>
    </source>
</evidence>
<dbReference type="GO" id="GO:0004553">
    <property type="term" value="F:hydrolase activity, hydrolyzing O-glycosyl compounds"/>
    <property type="evidence" value="ECO:0007669"/>
    <property type="project" value="InterPro"/>
</dbReference>
<dbReference type="Pfam" id="PF04616">
    <property type="entry name" value="Glyco_hydro_43"/>
    <property type="match status" value="1"/>
</dbReference>
<dbReference type="OrthoDB" id="9801455at2"/>
<dbReference type="InterPro" id="IPR052176">
    <property type="entry name" value="Glycosyl_Hydrlase_43_Enz"/>
</dbReference>
<evidence type="ECO:0000256" key="8">
    <source>
        <dbReference type="RuleBase" id="RU361187"/>
    </source>
</evidence>
<name>A0A1I1LZ83_9ACTN</name>
<keyword evidence="2" id="KW-0624">Polysaccharide degradation</keyword>
<dbReference type="InterPro" id="IPR006710">
    <property type="entry name" value="Glyco_hydro_43"/>
</dbReference>
<feature type="active site" description="Proton donor" evidence="6">
    <location>
        <position position="250"/>
    </location>
</feature>
<evidence type="ECO:0000313" key="11">
    <source>
        <dbReference type="Proteomes" id="UP000198832"/>
    </source>
</evidence>
<keyword evidence="5 8" id="KW-0326">Glycosidase</keyword>
<dbReference type="AlphaFoldDB" id="A0A1I1LZ83"/>
<dbReference type="GO" id="GO:0045493">
    <property type="term" value="P:xylan catabolic process"/>
    <property type="evidence" value="ECO:0007669"/>
    <property type="project" value="UniProtKB-KW"/>
</dbReference>
<evidence type="ECO:0000256" key="6">
    <source>
        <dbReference type="PIRSR" id="PIRSR606710-1"/>
    </source>
</evidence>
<keyword evidence="3 8" id="KW-0378">Hydrolase</keyword>
<organism evidence="10 11">
    <name type="scientific">Nocardioides terrae</name>
    <dbReference type="NCBI Taxonomy" id="574651"/>
    <lineage>
        <taxon>Bacteria</taxon>
        <taxon>Bacillati</taxon>
        <taxon>Actinomycetota</taxon>
        <taxon>Actinomycetes</taxon>
        <taxon>Propionibacteriales</taxon>
        <taxon>Nocardioidaceae</taxon>
        <taxon>Nocardioides</taxon>
    </lineage>
</organism>
<evidence type="ECO:0000256" key="5">
    <source>
        <dbReference type="ARBA" id="ARBA00023295"/>
    </source>
</evidence>
<dbReference type="Proteomes" id="UP000198832">
    <property type="component" value="Unassembled WGS sequence"/>
</dbReference>
<feature type="site" description="Important for catalytic activity, responsible for pKa modulation of the active site Glu and correct orientation of both the proton donor and substrate" evidence="7">
    <location>
        <position position="186"/>
    </location>
</feature>
<evidence type="ECO:0000256" key="7">
    <source>
        <dbReference type="PIRSR" id="PIRSR606710-2"/>
    </source>
</evidence>
<dbReference type="PANTHER" id="PTHR43772:SF2">
    <property type="entry name" value="PUTATIVE (AFU_ORTHOLOGUE AFUA_2G04480)-RELATED"/>
    <property type="match status" value="1"/>
</dbReference>
<evidence type="ECO:0000256" key="1">
    <source>
        <dbReference type="ARBA" id="ARBA00009865"/>
    </source>
</evidence>
<keyword evidence="2" id="KW-0858">Xylan degradation</keyword>
<dbReference type="PANTHER" id="PTHR43772">
    <property type="entry name" value="ENDO-1,4-BETA-XYLANASE"/>
    <property type="match status" value="1"/>
</dbReference>
<evidence type="ECO:0000256" key="3">
    <source>
        <dbReference type="ARBA" id="ARBA00022801"/>
    </source>
</evidence>